<dbReference type="AlphaFoldDB" id="A0A239G740"/>
<dbReference type="OrthoDB" id="9010329at2"/>
<proteinExistence type="predicted"/>
<dbReference type="EMBL" id="FZOT01000004">
    <property type="protein sequence ID" value="SNS65156.1"/>
    <property type="molecule type" value="Genomic_DNA"/>
</dbReference>
<dbReference type="Proteomes" id="UP000198284">
    <property type="component" value="Unassembled WGS sequence"/>
</dbReference>
<gene>
    <name evidence="1" type="ORF">SAMN06265795_104287</name>
</gene>
<evidence type="ECO:0000313" key="1">
    <source>
        <dbReference type="EMBL" id="SNS65156.1"/>
    </source>
</evidence>
<keyword evidence="2" id="KW-1185">Reference proteome</keyword>
<organism evidence="1 2">
    <name type="scientific">Noviherbaspirillum humi</name>
    <dbReference type="NCBI Taxonomy" id="1688639"/>
    <lineage>
        <taxon>Bacteria</taxon>
        <taxon>Pseudomonadati</taxon>
        <taxon>Pseudomonadota</taxon>
        <taxon>Betaproteobacteria</taxon>
        <taxon>Burkholderiales</taxon>
        <taxon>Oxalobacteraceae</taxon>
        <taxon>Noviherbaspirillum</taxon>
    </lineage>
</organism>
<dbReference type="RefSeq" id="WP_089399112.1">
    <property type="nucleotide sequence ID" value="NZ_FZOT01000004.1"/>
</dbReference>
<sequence length="91" mass="10246">MTIPTLEYRGFLLSAYSQKLYPTHNDPYASGPRRFSAVVRIDSSRMDELAAQRYQLSSTASFPDNSDKAIDLAMEYGRDIIDGRVQALPLN</sequence>
<evidence type="ECO:0000313" key="2">
    <source>
        <dbReference type="Proteomes" id="UP000198284"/>
    </source>
</evidence>
<reference evidence="1 2" key="1">
    <citation type="submission" date="2017-06" db="EMBL/GenBank/DDBJ databases">
        <authorList>
            <person name="Kim H.J."/>
            <person name="Triplett B.A."/>
        </authorList>
    </citation>
    <scope>NUCLEOTIDE SEQUENCE [LARGE SCALE GENOMIC DNA]</scope>
    <source>
        <strain evidence="1 2">U15</strain>
    </source>
</reference>
<accession>A0A239G740</accession>
<name>A0A239G740_9BURK</name>
<protein>
    <submittedName>
        <fullName evidence="1">Uncharacterized protein</fullName>
    </submittedName>
</protein>